<evidence type="ECO:0000313" key="3">
    <source>
        <dbReference type="Proteomes" id="UP000315751"/>
    </source>
</evidence>
<dbReference type="InterPro" id="IPR016181">
    <property type="entry name" value="Acyl_CoA_acyltransferase"/>
</dbReference>
<dbReference type="Proteomes" id="UP000315751">
    <property type="component" value="Unassembled WGS sequence"/>
</dbReference>
<evidence type="ECO:0000259" key="1">
    <source>
        <dbReference type="PROSITE" id="PS51186"/>
    </source>
</evidence>
<dbReference type="InterPro" id="IPR000182">
    <property type="entry name" value="GNAT_dom"/>
</dbReference>
<keyword evidence="3" id="KW-1185">Reference proteome</keyword>
<feature type="domain" description="N-acetyltransferase" evidence="1">
    <location>
        <begin position="21"/>
        <end position="201"/>
    </location>
</feature>
<dbReference type="PANTHER" id="PTHR43415:SF3">
    <property type="entry name" value="GNAT-FAMILY ACETYLTRANSFERASE"/>
    <property type="match status" value="1"/>
</dbReference>
<dbReference type="RefSeq" id="WP_145732593.1">
    <property type="nucleotide sequence ID" value="NZ_VITR01000006.1"/>
</dbReference>
<evidence type="ECO:0000313" key="2">
    <source>
        <dbReference type="EMBL" id="TWB42737.1"/>
    </source>
</evidence>
<dbReference type="SUPFAM" id="SSF55729">
    <property type="entry name" value="Acyl-CoA N-acyltransferases (Nat)"/>
    <property type="match status" value="1"/>
</dbReference>
<proteinExistence type="predicted"/>
<dbReference type="EMBL" id="VITR01000006">
    <property type="protein sequence ID" value="TWB42737.1"/>
    <property type="molecule type" value="Genomic_DNA"/>
</dbReference>
<dbReference type="Pfam" id="PF13302">
    <property type="entry name" value="Acetyltransf_3"/>
    <property type="match status" value="1"/>
</dbReference>
<accession>A0A560H8S1</accession>
<name>A0A560H8S1_9PROT</name>
<sequence>MTDAAVIPAPPILPTLSDGGVILRPLRGNDCVARLALGRDAEIHRLMGWDGSGGNPPYTLADAEAWMTDQLKFPYSWAIALPEPGAGGASGPLPDRMVGSVRLGGVNEALAPGLRTASLGIGLLDPAVLGRGLGMRAMRLLFPYAFGPLGLHRIGLRVLTINTRAIHCYETLGFRIEGRERQTFSLMGHWHDSLVMGLLAHEYGEGAG</sequence>
<reference evidence="2 3" key="1">
    <citation type="submission" date="2019-06" db="EMBL/GenBank/DDBJ databases">
        <title>Genomic Encyclopedia of Type Strains, Phase IV (KMG-V): Genome sequencing to study the core and pangenomes of soil and plant-associated prokaryotes.</title>
        <authorList>
            <person name="Whitman W."/>
        </authorList>
    </citation>
    <scope>NUCLEOTIDE SEQUENCE [LARGE SCALE GENOMIC DNA]</scope>
    <source>
        <strain evidence="2 3">BR 11622</strain>
    </source>
</reference>
<keyword evidence="2" id="KW-0808">Transferase</keyword>
<organism evidence="2 3">
    <name type="scientific">Nitrospirillum amazonense</name>
    <dbReference type="NCBI Taxonomy" id="28077"/>
    <lineage>
        <taxon>Bacteria</taxon>
        <taxon>Pseudomonadati</taxon>
        <taxon>Pseudomonadota</taxon>
        <taxon>Alphaproteobacteria</taxon>
        <taxon>Rhodospirillales</taxon>
        <taxon>Azospirillaceae</taxon>
        <taxon>Nitrospirillum</taxon>
    </lineage>
</organism>
<gene>
    <name evidence="2" type="ORF">FBZ90_106339</name>
</gene>
<comment type="caution">
    <text evidence="2">The sequence shown here is derived from an EMBL/GenBank/DDBJ whole genome shotgun (WGS) entry which is preliminary data.</text>
</comment>
<dbReference type="OrthoDB" id="336415at2"/>
<dbReference type="PROSITE" id="PS51186">
    <property type="entry name" value="GNAT"/>
    <property type="match status" value="1"/>
</dbReference>
<dbReference type="PANTHER" id="PTHR43415">
    <property type="entry name" value="SPERMIDINE N(1)-ACETYLTRANSFERASE"/>
    <property type="match status" value="1"/>
</dbReference>
<protein>
    <submittedName>
        <fullName evidence="2">RimJ/RimL family protein N-acetyltransferase</fullName>
    </submittedName>
</protein>
<dbReference type="AlphaFoldDB" id="A0A560H8S1"/>
<dbReference type="GO" id="GO:0016747">
    <property type="term" value="F:acyltransferase activity, transferring groups other than amino-acyl groups"/>
    <property type="evidence" value="ECO:0007669"/>
    <property type="project" value="InterPro"/>
</dbReference>
<dbReference type="Gene3D" id="3.40.630.30">
    <property type="match status" value="1"/>
</dbReference>